<evidence type="ECO:0000313" key="7">
    <source>
        <dbReference type="Proteomes" id="UP000298138"/>
    </source>
</evidence>
<dbReference type="PANTHER" id="PTHR35897:SF1">
    <property type="entry name" value="METHYLTRANSFERASE AUSD"/>
    <property type="match status" value="1"/>
</dbReference>
<feature type="compositionally biased region" description="Polar residues" evidence="5">
    <location>
        <begin position="75"/>
        <end position="85"/>
    </location>
</feature>
<protein>
    <recommendedName>
        <fullName evidence="8">Methyltransferase domain-containing protein</fullName>
    </recommendedName>
</protein>
<keyword evidence="2" id="KW-0808">Transferase</keyword>
<name>A0A4S2MUA2_9PEZI</name>
<evidence type="ECO:0000256" key="3">
    <source>
        <dbReference type="ARBA" id="ARBA00022691"/>
    </source>
</evidence>
<reference evidence="6 7" key="1">
    <citation type="submission" date="2019-04" db="EMBL/GenBank/DDBJ databases">
        <title>Comparative genomics and transcriptomics to analyze fruiting body development in filamentous ascomycetes.</title>
        <authorList>
            <consortium name="DOE Joint Genome Institute"/>
            <person name="Lutkenhaus R."/>
            <person name="Traeger S."/>
            <person name="Breuer J."/>
            <person name="Kuo A."/>
            <person name="Lipzen A."/>
            <person name="Pangilinan J."/>
            <person name="Dilworth D."/>
            <person name="Sandor L."/>
            <person name="Poggeler S."/>
            <person name="Barry K."/>
            <person name="Grigoriev I.V."/>
            <person name="Nowrousian M."/>
        </authorList>
    </citation>
    <scope>NUCLEOTIDE SEQUENCE [LARGE SCALE GENOMIC DNA]</scope>
    <source>
        <strain evidence="6 7">CBS 389.68</strain>
    </source>
</reference>
<proteinExistence type="inferred from homology"/>
<sequence length="419" mass="47704">MGATPIFETFTSMGKELDIGEPITPITPVTDFSNHSRMSVRLPETEFPPSLEKELGSSYTLPNSTITYINTATITPPRSTRSCETLHSPLHAPKTPSPPPTRSRAVLNTPTRTPARRSVSTFFHARPSSMFVEDTGSSFSRPQPLNDYTTTGGKLPFYFNAYSLPSGTREVFVQHPIVDKLLEAHIKQLRDRAWRLFPYPCVGMFEYARFNLRTYPLHRELLELLRTGAKYLDVGCCFGQDIRYLRTQPGIDPMNLYGVELRQEFIEMGYEMFLDRESLPSKIAQADVFDDNAWIYRELTGKLSVIHLGYILHLFDYNTQVDMVKRMMRLIDRKPGSMIVGKSVGAEAAGLFVHPTVGEMFRHSMITFREIWEENSGCNVAVYLHMGKERRVSADGKQIFQHPANERAVELEFCVLILD</sequence>
<dbReference type="InParanoid" id="A0A4S2MUA2"/>
<evidence type="ECO:0000256" key="4">
    <source>
        <dbReference type="ARBA" id="ARBA00038314"/>
    </source>
</evidence>
<dbReference type="Proteomes" id="UP000298138">
    <property type="component" value="Unassembled WGS sequence"/>
</dbReference>
<dbReference type="AlphaFoldDB" id="A0A4S2MUA2"/>
<evidence type="ECO:0000313" key="6">
    <source>
        <dbReference type="EMBL" id="TGZ80074.1"/>
    </source>
</evidence>
<evidence type="ECO:0000256" key="2">
    <source>
        <dbReference type="ARBA" id="ARBA00022679"/>
    </source>
</evidence>
<dbReference type="Gene3D" id="3.40.50.150">
    <property type="entry name" value="Vaccinia Virus protein VP39"/>
    <property type="match status" value="1"/>
</dbReference>
<organism evidence="6 7">
    <name type="scientific">Ascodesmis nigricans</name>
    <dbReference type="NCBI Taxonomy" id="341454"/>
    <lineage>
        <taxon>Eukaryota</taxon>
        <taxon>Fungi</taxon>
        <taxon>Dikarya</taxon>
        <taxon>Ascomycota</taxon>
        <taxon>Pezizomycotina</taxon>
        <taxon>Pezizomycetes</taxon>
        <taxon>Pezizales</taxon>
        <taxon>Ascodesmidaceae</taxon>
        <taxon>Ascodesmis</taxon>
    </lineage>
</organism>
<keyword evidence="3" id="KW-0949">S-adenosyl-L-methionine</keyword>
<dbReference type="InterPro" id="IPR029063">
    <property type="entry name" value="SAM-dependent_MTases_sf"/>
</dbReference>
<evidence type="ECO:0008006" key="8">
    <source>
        <dbReference type="Google" id="ProtNLM"/>
    </source>
</evidence>
<dbReference type="InterPro" id="IPR051654">
    <property type="entry name" value="Meroterpenoid_MTases"/>
</dbReference>
<dbReference type="EMBL" id="ML220127">
    <property type="protein sequence ID" value="TGZ80074.1"/>
    <property type="molecule type" value="Genomic_DNA"/>
</dbReference>
<dbReference type="STRING" id="341454.A0A4S2MUA2"/>
<accession>A0A4S2MUA2</accession>
<gene>
    <name evidence="6" type="ORF">EX30DRAFT_372583</name>
</gene>
<comment type="similarity">
    <text evidence="4">Belongs to the class I-like SAM-binding methyltransferase superfamily.</text>
</comment>
<dbReference type="GO" id="GO:0016740">
    <property type="term" value="F:transferase activity"/>
    <property type="evidence" value="ECO:0007669"/>
    <property type="project" value="UniProtKB-KW"/>
</dbReference>
<feature type="region of interest" description="Disordered" evidence="5">
    <location>
        <begin position="75"/>
        <end position="107"/>
    </location>
</feature>
<dbReference type="PANTHER" id="PTHR35897">
    <property type="entry name" value="METHYLTRANSFERASE AUSD"/>
    <property type="match status" value="1"/>
</dbReference>
<evidence type="ECO:0000256" key="5">
    <source>
        <dbReference type="SAM" id="MobiDB-lite"/>
    </source>
</evidence>
<comment type="pathway">
    <text evidence="1">Secondary metabolite biosynthesis.</text>
</comment>
<keyword evidence="7" id="KW-1185">Reference proteome</keyword>
<evidence type="ECO:0000256" key="1">
    <source>
        <dbReference type="ARBA" id="ARBA00005179"/>
    </source>
</evidence>
<dbReference type="OrthoDB" id="2094832at2759"/>
<dbReference type="SUPFAM" id="SSF53335">
    <property type="entry name" value="S-adenosyl-L-methionine-dependent methyltransferases"/>
    <property type="match status" value="1"/>
</dbReference>